<dbReference type="Proteomes" id="UP001274830">
    <property type="component" value="Unassembled WGS sequence"/>
</dbReference>
<gene>
    <name evidence="2" type="ORF">LTR78_006659</name>
</gene>
<organism evidence="2 3">
    <name type="scientific">Recurvomyces mirabilis</name>
    <dbReference type="NCBI Taxonomy" id="574656"/>
    <lineage>
        <taxon>Eukaryota</taxon>
        <taxon>Fungi</taxon>
        <taxon>Dikarya</taxon>
        <taxon>Ascomycota</taxon>
        <taxon>Pezizomycotina</taxon>
        <taxon>Dothideomycetes</taxon>
        <taxon>Dothideomycetidae</taxon>
        <taxon>Mycosphaerellales</taxon>
        <taxon>Teratosphaeriaceae</taxon>
        <taxon>Recurvomyces</taxon>
    </lineage>
</organism>
<feature type="compositionally biased region" description="Polar residues" evidence="1">
    <location>
        <begin position="106"/>
        <end position="116"/>
    </location>
</feature>
<reference evidence="2" key="1">
    <citation type="submission" date="2023-07" db="EMBL/GenBank/DDBJ databases">
        <title>Black Yeasts Isolated from many extreme environments.</title>
        <authorList>
            <person name="Coleine C."/>
            <person name="Stajich J.E."/>
            <person name="Selbmann L."/>
        </authorList>
    </citation>
    <scope>NUCLEOTIDE SEQUENCE</scope>
    <source>
        <strain evidence="2">CCFEE 5485</strain>
    </source>
</reference>
<comment type="caution">
    <text evidence="2">The sequence shown here is derived from an EMBL/GenBank/DDBJ whole genome shotgun (WGS) entry which is preliminary data.</text>
</comment>
<protein>
    <submittedName>
        <fullName evidence="2">Uncharacterized protein</fullName>
    </submittedName>
</protein>
<sequence>MVAYKDGEFDVDQTLANFGYADMSYMQEQNTTNATTNAQLHGPAPNIQAGHNGTSYIGNTNDPSNVGHHPLMVYENGEFNVDRSFANLGTDLEALVQERYAANATANAQMPSQLHRSVSPPQPRPLQQQQQQQNSNPNNLDR</sequence>
<feature type="region of interest" description="Disordered" evidence="1">
    <location>
        <begin position="106"/>
        <end position="142"/>
    </location>
</feature>
<name>A0AAE0WKK4_9PEZI</name>
<dbReference type="AlphaFoldDB" id="A0AAE0WKK4"/>
<dbReference type="EMBL" id="JAUTXT010000025">
    <property type="protein sequence ID" value="KAK3673425.1"/>
    <property type="molecule type" value="Genomic_DNA"/>
</dbReference>
<accession>A0AAE0WKK4</accession>
<evidence type="ECO:0000313" key="3">
    <source>
        <dbReference type="Proteomes" id="UP001274830"/>
    </source>
</evidence>
<evidence type="ECO:0000313" key="2">
    <source>
        <dbReference type="EMBL" id="KAK3673425.1"/>
    </source>
</evidence>
<keyword evidence="3" id="KW-1185">Reference proteome</keyword>
<feature type="compositionally biased region" description="Low complexity" evidence="1">
    <location>
        <begin position="125"/>
        <end position="142"/>
    </location>
</feature>
<evidence type="ECO:0000256" key="1">
    <source>
        <dbReference type="SAM" id="MobiDB-lite"/>
    </source>
</evidence>
<proteinExistence type="predicted"/>